<accession>A0AAN8FL69</accession>
<proteinExistence type="predicted"/>
<dbReference type="PANTHER" id="PTHR37959:SF2">
    <property type="entry name" value="SECRETED PROTEIN"/>
    <property type="match status" value="1"/>
</dbReference>
<comment type="caution">
    <text evidence="2">The sequence shown here is derived from an EMBL/GenBank/DDBJ whole genome shotgun (WGS) entry which is preliminary data.</text>
</comment>
<gene>
    <name evidence="2" type="ORF">GCK32_011684</name>
</gene>
<feature type="signal peptide" evidence="1">
    <location>
        <begin position="1"/>
        <end position="15"/>
    </location>
</feature>
<feature type="chain" id="PRO_5042958915" evidence="1">
    <location>
        <begin position="16"/>
        <end position="103"/>
    </location>
</feature>
<dbReference type="EMBL" id="WIXE01007501">
    <property type="protein sequence ID" value="KAK5980370.1"/>
    <property type="molecule type" value="Genomic_DNA"/>
</dbReference>
<evidence type="ECO:0000256" key="1">
    <source>
        <dbReference type="SAM" id="SignalP"/>
    </source>
</evidence>
<dbReference type="PANTHER" id="PTHR37959">
    <property type="entry name" value="PROTEIN CBG15758"/>
    <property type="match status" value="1"/>
</dbReference>
<protein>
    <submittedName>
        <fullName evidence="2">Uncharacterized protein</fullName>
    </submittedName>
</protein>
<evidence type="ECO:0000313" key="2">
    <source>
        <dbReference type="EMBL" id="KAK5980370.1"/>
    </source>
</evidence>
<sequence length="103" mass="10994">MRLILAIALVTIASAQLQNGRFTQANERLPCGFSCSRRTSVLTMLDGVLSRAECSDRTGNVMARCSSCCAMKALSEGLTTVQSSGFLSVDGADCICCFNNNRC</sequence>
<evidence type="ECO:0000313" key="3">
    <source>
        <dbReference type="Proteomes" id="UP001331761"/>
    </source>
</evidence>
<keyword evidence="3" id="KW-1185">Reference proteome</keyword>
<dbReference type="Proteomes" id="UP001331761">
    <property type="component" value="Unassembled WGS sequence"/>
</dbReference>
<name>A0AAN8FL69_TRICO</name>
<dbReference type="AlphaFoldDB" id="A0AAN8FL69"/>
<reference evidence="2 3" key="1">
    <citation type="submission" date="2019-10" db="EMBL/GenBank/DDBJ databases">
        <title>Assembly and Annotation for the nematode Trichostrongylus colubriformis.</title>
        <authorList>
            <person name="Martin J."/>
        </authorList>
    </citation>
    <scope>NUCLEOTIDE SEQUENCE [LARGE SCALE GENOMIC DNA]</scope>
    <source>
        <strain evidence="2">G859</strain>
        <tissue evidence="2">Whole worm</tissue>
    </source>
</reference>
<keyword evidence="1" id="KW-0732">Signal</keyword>
<organism evidence="2 3">
    <name type="scientific">Trichostrongylus colubriformis</name>
    <name type="common">Black scour worm</name>
    <dbReference type="NCBI Taxonomy" id="6319"/>
    <lineage>
        <taxon>Eukaryota</taxon>
        <taxon>Metazoa</taxon>
        <taxon>Ecdysozoa</taxon>
        <taxon>Nematoda</taxon>
        <taxon>Chromadorea</taxon>
        <taxon>Rhabditida</taxon>
        <taxon>Rhabditina</taxon>
        <taxon>Rhabditomorpha</taxon>
        <taxon>Strongyloidea</taxon>
        <taxon>Trichostrongylidae</taxon>
        <taxon>Trichostrongylus</taxon>
    </lineage>
</organism>